<dbReference type="CDD" id="cd03019">
    <property type="entry name" value="DsbA_DsbA"/>
    <property type="match status" value="1"/>
</dbReference>
<evidence type="ECO:0000313" key="5">
    <source>
        <dbReference type="EMBL" id="NKF20747.1"/>
    </source>
</evidence>
<dbReference type="SUPFAM" id="SSF52833">
    <property type="entry name" value="Thioredoxin-like"/>
    <property type="match status" value="1"/>
</dbReference>
<dbReference type="PROSITE" id="PS51257">
    <property type="entry name" value="PROKAR_LIPOPROTEIN"/>
    <property type="match status" value="1"/>
</dbReference>
<dbReference type="InterPro" id="IPR050824">
    <property type="entry name" value="Thiol_disulfide_DsbA"/>
</dbReference>
<name>A0A969W542_9GAMM</name>
<dbReference type="InterPro" id="IPR023205">
    <property type="entry name" value="DsbA/DsbL"/>
</dbReference>
<protein>
    <submittedName>
        <fullName evidence="5">Thiol:disulfide interchange protein DsbA/DsbL</fullName>
    </submittedName>
</protein>
<dbReference type="Pfam" id="PF13462">
    <property type="entry name" value="Thioredoxin_4"/>
    <property type="match status" value="1"/>
</dbReference>
<keyword evidence="1 3" id="KW-0732">Signal</keyword>
<feature type="chain" id="PRO_5038121975" evidence="3">
    <location>
        <begin position="22"/>
        <end position="282"/>
    </location>
</feature>
<reference evidence="5" key="1">
    <citation type="submission" date="2020-03" db="EMBL/GenBank/DDBJ databases">
        <title>Solimonas marina sp. nov., isolated from deep seawater of the Pacific Ocean.</title>
        <authorList>
            <person name="Liu X."/>
            <person name="Lai Q."/>
            <person name="Sun F."/>
            <person name="Gai Y."/>
            <person name="Li G."/>
            <person name="Shao Z."/>
        </authorList>
    </citation>
    <scope>NUCLEOTIDE SEQUENCE</scope>
    <source>
        <strain evidence="5">C16B3</strain>
    </source>
</reference>
<feature type="compositionally biased region" description="Low complexity" evidence="2">
    <location>
        <begin position="20"/>
        <end position="74"/>
    </location>
</feature>
<dbReference type="PANTHER" id="PTHR35891">
    <property type="entry name" value="THIOL:DISULFIDE INTERCHANGE PROTEIN DSBA"/>
    <property type="match status" value="1"/>
</dbReference>
<evidence type="ECO:0000256" key="2">
    <source>
        <dbReference type="SAM" id="MobiDB-lite"/>
    </source>
</evidence>
<keyword evidence="6" id="KW-1185">Reference proteome</keyword>
<dbReference type="RefSeq" id="WP_168146013.1">
    <property type="nucleotide sequence ID" value="NZ_JAAVXB010000001.1"/>
</dbReference>
<feature type="region of interest" description="Disordered" evidence="2">
    <location>
        <begin position="20"/>
        <end position="90"/>
    </location>
</feature>
<dbReference type="AlphaFoldDB" id="A0A969W542"/>
<proteinExistence type="predicted"/>
<evidence type="ECO:0000256" key="1">
    <source>
        <dbReference type="ARBA" id="ARBA00022729"/>
    </source>
</evidence>
<dbReference type="InterPro" id="IPR013766">
    <property type="entry name" value="Thioredoxin_domain"/>
</dbReference>
<dbReference type="InterPro" id="IPR012336">
    <property type="entry name" value="Thioredoxin-like_fold"/>
</dbReference>
<dbReference type="Gene3D" id="3.40.30.10">
    <property type="entry name" value="Glutaredoxin"/>
    <property type="match status" value="1"/>
</dbReference>
<comment type="caution">
    <text evidence="5">The sequence shown here is derived from an EMBL/GenBank/DDBJ whole genome shotgun (WGS) entry which is preliminary data.</text>
</comment>
<dbReference type="Proteomes" id="UP000653472">
    <property type="component" value="Unassembled WGS sequence"/>
</dbReference>
<dbReference type="PROSITE" id="PS51352">
    <property type="entry name" value="THIOREDOXIN_2"/>
    <property type="match status" value="1"/>
</dbReference>
<sequence length="282" mass="29385">MKLRYLLAVGLLATVAACSKSQDSSAPAAPAATESAAPAAPADTSADTAADSGAAADAPAPASETADAAASEAPAPTPPPAPAAKATATAATSDNLQEGVDYIRIPNGSPFQPENGKVEVAEVFNYVCPACNAFNPTFEKWKATLPSDVNVVYVPADFRQDFKAYAKAYYAADALGLVAKTHDAVYAAIHEQHTLPGEGMVIDPAKVAAFYAKYGADPKQFEDLMSSFSVNAKVLKAHQFMMQSQVRSTPSLVIDGKYLVKGKSWDDIVKNAAALVARERAS</sequence>
<evidence type="ECO:0000259" key="4">
    <source>
        <dbReference type="PROSITE" id="PS51352"/>
    </source>
</evidence>
<accession>A0A969W542</accession>
<dbReference type="PANTHER" id="PTHR35891:SF2">
    <property type="entry name" value="THIOL:DISULFIDE INTERCHANGE PROTEIN DSBA"/>
    <property type="match status" value="1"/>
</dbReference>
<feature type="domain" description="Thioredoxin" evidence="4">
    <location>
        <begin position="75"/>
        <end position="240"/>
    </location>
</feature>
<gene>
    <name evidence="5" type="ORF">G7Y82_00360</name>
</gene>
<dbReference type="EMBL" id="JAAVXB010000001">
    <property type="protein sequence ID" value="NKF20747.1"/>
    <property type="molecule type" value="Genomic_DNA"/>
</dbReference>
<dbReference type="InterPro" id="IPR036249">
    <property type="entry name" value="Thioredoxin-like_sf"/>
</dbReference>
<feature type="signal peptide" evidence="3">
    <location>
        <begin position="1"/>
        <end position="21"/>
    </location>
</feature>
<evidence type="ECO:0000256" key="3">
    <source>
        <dbReference type="SAM" id="SignalP"/>
    </source>
</evidence>
<evidence type="ECO:0000313" key="6">
    <source>
        <dbReference type="Proteomes" id="UP000653472"/>
    </source>
</evidence>
<organism evidence="5 6">
    <name type="scientific">Solimonas marina</name>
    <dbReference type="NCBI Taxonomy" id="2714601"/>
    <lineage>
        <taxon>Bacteria</taxon>
        <taxon>Pseudomonadati</taxon>
        <taxon>Pseudomonadota</taxon>
        <taxon>Gammaproteobacteria</taxon>
        <taxon>Nevskiales</taxon>
        <taxon>Nevskiaceae</taxon>
        <taxon>Solimonas</taxon>
    </lineage>
</organism>